<evidence type="ECO:0000256" key="4">
    <source>
        <dbReference type="ARBA" id="ARBA00022723"/>
    </source>
</evidence>
<organism evidence="9">
    <name type="scientific">mine drainage metagenome</name>
    <dbReference type="NCBI Taxonomy" id="410659"/>
    <lineage>
        <taxon>unclassified sequences</taxon>
        <taxon>metagenomes</taxon>
        <taxon>ecological metagenomes</taxon>
    </lineage>
</organism>
<comment type="caution">
    <text evidence="9">The sequence shown here is derived from an EMBL/GenBank/DDBJ whole genome shotgun (WGS) entry which is preliminary data.</text>
</comment>
<proteinExistence type="inferred from homology"/>
<dbReference type="PANTHER" id="PTHR42891:SF1">
    <property type="entry name" value="D-GLYCERO-BETA-D-MANNO-HEPTOSE-1,7-BISPHOSPHATE 7-PHOSPHATASE"/>
    <property type="match status" value="1"/>
</dbReference>
<dbReference type="Pfam" id="PF00702">
    <property type="entry name" value="Hydrolase"/>
    <property type="match status" value="1"/>
</dbReference>
<evidence type="ECO:0000256" key="3">
    <source>
        <dbReference type="ARBA" id="ARBA00022490"/>
    </source>
</evidence>
<evidence type="ECO:0000256" key="8">
    <source>
        <dbReference type="ARBA" id="ARBA00031828"/>
    </source>
</evidence>
<comment type="subcellular location">
    <subcellularLocation>
        <location evidence="1">Cytoplasm</location>
    </subcellularLocation>
</comment>
<sequence length="212" mass="22600">MQSWGGRALAIPFVDGYSTTSLVKRIQRGAGRKAVFLDRDGVVNLDRAYVHDWAEFEFVPGAVDAMRRLRDAGYVLVIVTNQSGIARGKYTEAQYQELTRQMREALAAAGADVAGVYHCPHHPAGQVPEYAVECDCRKPAPGMILQAAKELGLSLGDSILVGDKPSDIEAARAAGVGRAYIVQSDNAESTGDLAGADAAYADLRACVDAMLA</sequence>
<evidence type="ECO:0000256" key="2">
    <source>
        <dbReference type="ARBA" id="ARBA00005628"/>
    </source>
</evidence>
<dbReference type="NCBIfam" id="TIGR01656">
    <property type="entry name" value="Histidinol-ppas"/>
    <property type="match status" value="1"/>
</dbReference>
<keyword evidence="7" id="KW-0119">Carbohydrate metabolism</keyword>
<keyword evidence="4" id="KW-0479">Metal-binding</keyword>
<dbReference type="NCBIfam" id="TIGR01662">
    <property type="entry name" value="HAD-SF-IIIA"/>
    <property type="match status" value="1"/>
</dbReference>
<dbReference type="SUPFAM" id="SSF56784">
    <property type="entry name" value="HAD-like"/>
    <property type="match status" value="1"/>
</dbReference>
<evidence type="ECO:0000256" key="1">
    <source>
        <dbReference type="ARBA" id="ARBA00004496"/>
    </source>
</evidence>
<dbReference type="GO" id="GO:0046872">
    <property type="term" value="F:metal ion binding"/>
    <property type="evidence" value="ECO:0007669"/>
    <property type="project" value="UniProtKB-KW"/>
</dbReference>
<dbReference type="CDD" id="cd07503">
    <property type="entry name" value="HAD_HisB-N"/>
    <property type="match status" value="1"/>
</dbReference>
<evidence type="ECO:0000256" key="6">
    <source>
        <dbReference type="ARBA" id="ARBA00022833"/>
    </source>
</evidence>
<dbReference type="NCBIfam" id="TIGR00213">
    <property type="entry name" value="GmhB_yaeD"/>
    <property type="match status" value="1"/>
</dbReference>
<dbReference type="InterPro" id="IPR006549">
    <property type="entry name" value="HAD-SF_hydro_IIIA"/>
</dbReference>
<dbReference type="GO" id="GO:0005737">
    <property type="term" value="C:cytoplasm"/>
    <property type="evidence" value="ECO:0007669"/>
    <property type="project" value="UniProtKB-SubCell"/>
</dbReference>
<keyword evidence="5 9" id="KW-0378">Hydrolase</keyword>
<dbReference type="InterPro" id="IPR036412">
    <property type="entry name" value="HAD-like_sf"/>
</dbReference>
<dbReference type="Gene3D" id="3.40.50.1000">
    <property type="entry name" value="HAD superfamily/HAD-like"/>
    <property type="match status" value="1"/>
</dbReference>
<dbReference type="FunFam" id="3.40.50.1000:FF:000037">
    <property type="entry name" value="D,D-heptose 1,7-bisphosphate phosphatase"/>
    <property type="match status" value="1"/>
</dbReference>
<evidence type="ECO:0000256" key="5">
    <source>
        <dbReference type="ARBA" id="ARBA00022801"/>
    </source>
</evidence>
<dbReference type="InterPro" id="IPR006543">
    <property type="entry name" value="Histidinol-phos"/>
</dbReference>
<dbReference type="GO" id="GO:0005975">
    <property type="term" value="P:carbohydrate metabolic process"/>
    <property type="evidence" value="ECO:0007669"/>
    <property type="project" value="InterPro"/>
</dbReference>
<dbReference type="GO" id="GO:0016791">
    <property type="term" value="F:phosphatase activity"/>
    <property type="evidence" value="ECO:0007669"/>
    <property type="project" value="InterPro"/>
</dbReference>
<dbReference type="NCBIfam" id="NF006506">
    <property type="entry name" value="PRK08942.1"/>
    <property type="match status" value="1"/>
</dbReference>
<keyword evidence="6" id="KW-0862">Zinc</keyword>
<dbReference type="InterPro" id="IPR023214">
    <property type="entry name" value="HAD_sf"/>
</dbReference>
<reference evidence="9" key="1">
    <citation type="submission" date="2016-10" db="EMBL/GenBank/DDBJ databases">
        <title>Sequence of Gallionella enrichment culture.</title>
        <authorList>
            <person name="Poehlein A."/>
            <person name="Muehling M."/>
            <person name="Daniel R."/>
        </authorList>
    </citation>
    <scope>NUCLEOTIDE SEQUENCE</scope>
</reference>
<comment type="similarity">
    <text evidence="2">Belongs to the GmhB family.</text>
</comment>
<name>A0A1J5PPC1_9ZZZZ</name>
<evidence type="ECO:0000313" key="9">
    <source>
        <dbReference type="EMBL" id="OIQ65405.1"/>
    </source>
</evidence>
<gene>
    <name evidence="9" type="primary">gmhB_7</name>
    <name evidence="9" type="ORF">GALL_530370</name>
</gene>
<keyword evidence="3" id="KW-0963">Cytoplasm</keyword>
<dbReference type="PANTHER" id="PTHR42891">
    <property type="entry name" value="D-GLYCERO-BETA-D-MANNO-HEPTOSE-1,7-BISPHOSPHATE 7-PHOSPHATASE"/>
    <property type="match status" value="1"/>
</dbReference>
<dbReference type="PIRSF" id="PIRSF004682">
    <property type="entry name" value="GmhB"/>
    <property type="match status" value="1"/>
</dbReference>
<protein>
    <recommendedName>
        <fullName evidence="8">D,D-heptose 1,7-bisphosphate phosphatase</fullName>
    </recommendedName>
</protein>
<dbReference type="AlphaFoldDB" id="A0A1J5PPC1"/>
<evidence type="ECO:0000256" key="7">
    <source>
        <dbReference type="ARBA" id="ARBA00023277"/>
    </source>
</evidence>
<dbReference type="EMBL" id="MLJW01007350">
    <property type="protein sequence ID" value="OIQ65405.1"/>
    <property type="molecule type" value="Genomic_DNA"/>
</dbReference>
<accession>A0A1J5PPC1</accession>
<dbReference type="InterPro" id="IPR004446">
    <property type="entry name" value="Heptose_bisP_phosphatase"/>
</dbReference>